<dbReference type="NCBIfam" id="TIGR03635">
    <property type="entry name" value="uS17_bact"/>
    <property type="match status" value="1"/>
</dbReference>
<keyword evidence="3" id="KW-0699">rRNA-binding</keyword>
<keyword evidence="4" id="KW-0694">RNA-binding</keyword>
<accession>A0ABD1ZEP5</accession>
<keyword evidence="5" id="KW-0689">Ribosomal protein</keyword>
<comment type="function">
    <text evidence="1">One of the primary rRNA binding proteins, it binds specifically to the 5'-end of 16S ribosomal RNA.</text>
</comment>
<evidence type="ECO:0000256" key="1">
    <source>
        <dbReference type="ARBA" id="ARBA00002932"/>
    </source>
</evidence>
<evidence type="ECO:0000256" key="4">
    <source>
        <dbReference type="ARBA" id="ARBA00022884"/>
    </source>
</evidence>
<feature type="compositionally biased region" description="Low complexity" evidence="8">
    <location>
        <begin position="83"/>
        <end position="97"/>
    </location>
</feature>
<evidence type="ECO:0000256" key="2">
    <source>
        <dbReference type="ARBA" id="ARBA00010254"/>
    </source>
</evidence>
<evidence type="ECO:0000256" key="5">
    <source>
        <dbReference type="ARBA" id="ARBA00022980"/>
    </source>
</evidence>
<dbReference type="InterPro" id="IPR019984">
    <property type="entry name" value="Ribosomal_uS17_bact/chlr"/>
</dbReference>
<evidence type="ECO:0000256" key="3">
    <source>
        <dbReference type="ARBA" id="ARBA00022730"/>
    </source>
</evidence>
<dbReference type="PANTHER" id="PTHR10744:SF1">
    <property type="entry name" value="SMALL RIBOSOMAL SUBUNIT PROTEIN US17M"/>
    <property type="match status" value="1"/>
</dbReference>
<feature type="region of interest" description="Disordered" evidence="8">
    <location>
        <begin position="83"/>
        <end position="111"/>
    </location>
</feature>
<dbReference type="EMBL" id="JBHFFA010000001">
    <property type="protein sequence ID" value="KAL2649810.1"/>
    <property type="molecule type" value="Genomic_DNA"/>
</dbReference>
<reference evidence="9 10" key="1">
    <citation type="submission" date="2024-09" db="EMBL/GenBank/DDBJ databases">
        <title>Chromosome-scale assembly of Riccia fluitans.</title>
        <authorList>
            <person name="Paukszto L."/>
            <person name="Sawicki J."/>
            <person name="Karawczyk K."/>
            <person name="Piernik-Szablinska J."/>
            <person name="Szczecinska M."/>
            <person name="Mazdziarz M."/>
        </authorList>
    </citation>
    <scope>NUCLEOTIDE SEQUENCE [LARGE SCALE GENOMIC DNA]</scope>
    <source>
        <strain evidence="9">Rf_01</strain>
        <tissue evidence="9">Aerial parts of the thallus</tissue>
    </source>
</reference>
<dbReference type="AlphaFoldDB" id="A0ABD1ZEP5"/>
<protein>
    <recommendedName>
        <fullName evidence="7">Small ribosomal subunit protein uS17c</fullName>
    </recommendedName>
</protein>
<dbReference type="GO" id="GO:0005840">
    <property type="term" value="C:ribosome"/>
    <property type="evidence" value="ECO:0007669"/>
    <property type="project" value="UniProtKB-KW"/>
</dbReference>
<dbReference type="SUPFAM" id="SSF50249">
    <property type="entry name" value="Nucleic acid-binding proteins"/>
    <property type="match status" value="1"/>
</dbReference>
<gene>
    <name evidence="9" type="ORF">R1flu_017938</name>
</gene>
<dbReference type="PRINTS" id="PR00973">
    <property type="entry name" value="RIBOSOMALS17"/>
</dbReference>
<dbReference type="Gene3D" id="2.40.50.140">
    <property type="entry name" value="Nucleic acid-binding proteins"/>
    <property type="match status" value="1"/>
</dbReference>
<dbReference type="GO" id="GO:1990904">
    <property type="term" value="C:ribonucleoprotein complex"/>
    <property type="evidence" value="ECO:0007669"/>
    <property type="project" value="UniProtKB-KW"/>
</dbReference>
<dbReference type="PANTHER" id="PTHR10744">
    <property type="entry name" value="40S RIBOSOMAL PROTEIN S11 FAMILY MEMBER"/>
    <property type="match status" value="1"/>
</dbReference>
<dbReference type="NCBIfam" id="NF004123">
    <property type="entry name" value="PRK05610.1"/>
    <property type="match status" value="1"/>
</dbReference>
<dbReference type="Proteomes" id="UP001605036">
    <property type="component" value="Unassembled WGS sequence"/>
</dbReference>
<comment type="caution">
    <text evidence="9">The sequence shown here is derived from an EMBL/GenBank/DDBJ whole genome shotgun (WGS) entry which is preliminary data.</text>
</comment>
<dbReference type="CDD" id="cd00364">
    <property type="entry name" value="Ribosomal_uS17"/>
    <property type="match status" value="1"/>
</dbReference>
<dbReference type="HAMAP" id="MF_01345_B">
    <property type="entry name" value="Ribosomal_uS17_B"/>
    <property type="match status" value="1"/>
</dbReference>
<evidence type="ECO:0000256" key="8">
    <source>
        <dbReference type="SAM" id="MobiDB-lite"/>
    </source>
</evidence>
<sequence length="111" mass="12370">MKPVVGKVVSNKMQKSVVVAVERLTQHPLYPKFLKKTTKLMAHDEDNECNIGDQVRIVPSRPLSRRKNWIVSEILKKEHIFQAPSPDAQNSAAAAAAESGKQPEVAREEAK</sequence>
<keyword evidence="6" id="KW-0687">Ribonucleoprotein</keyword>
<dbReference type="InterPro" id="IPR000266">
    <property type="entry name" value="Ribosomal_uS17"/>
</dbReference>
<dbReference type="Pfam" id="PF00366">
    <property type="entry name" value="Ribosomal_S17"/>
    <property type="match status" value="1"/>
</dbReference>
<comment type="similarity">
    <text evidence="2">Belongs to the universal ribosomal protein uS17 family.</text>
</comment>
<evidence type="ECO:0000256" key="6">
    <source>
        <dbReference type="ARBA" id="ARBA00023274"/>
    </source>
</evidence>
<proteinExistence type="inferred from homology"/>
<name>A0ABD1ZEP5_9MARC</name>
<keyword evidence="10" id="KW-1185">Reference proteome</keyword>
<evidence type="ECO:0000313" key="10">
    <source>
        <dbReference type="Proteomes" id="UP001605036"/>
    </source>
</evidence>
<evidence type="ECO:0000256" key="7">
    <source>
        <dbReference type="ARBA" id="ARBA00035251"/>
    </source>
</evidence>
<evidence type="ECO:0000313" key="9">
    <source>
        <dbReference type="EMBL" id="KAL2649810.1"/>
    </source>
</evidence>
<dbReference type="InterPro" id="IPR012340">
    <property type="entry name" value="NA-bd_OB-fold"/>
</dbReference>
<dbReference type="GO" id="GO:0019843">
    <property type="term" value="F:rRNA binding"/>
    <property type="evidence" value="ECO:0007669"/>
    <property type="project" value="UniProtKB-KW"/>
</dbReference>
<organism evidence="9 10">
    <name type="scientific">Riccia fluitans</name>
    <dbReference type="NCBI Taxonomy" id="41844"/>
    <lineage>
        <taxon>Eukaryota</taxon>
        <taxon>Viridiplantae</taxon>
        <taxon>Streptophyta</taxon>
        <taxon>Embryophyta</taxon>
        <taxon>Marchantiophyta</taxon>
        <taxon>Marchantiopsida</taxon>
        <taxon>Marchantiidae</taxon>
        <taxon>Marchantiales</taxon>
        <taxon>Ricciaceae</taxon>
        <taxon>Riccia</taxon>
    </lineage>
</organism>